<dbReference type="SUPFAM" id="SSF51735">
    <property type="entry name" value="NAD(P)-binding Rossmann-fold domains"/>
    <property type="match status" value="1"/>
</dbReference>
<dbReference type="InterPro" id="IPR002347">
    <property type="entry name" value="SDR_fam"/>
</dbReference>
<evidence type="ECO:0000256" key="1">
    <source>
        <dbReference type="ARBA" id="ARBA00006484"/>
    </source>
</evidence>
<dbReference type="EMBL" id="JAEVFJ010000005">
    <property type="protein sequence ID" value="KAH8104677.1"/>
    <property type="molecule type" value="Genomic_DNA"/>
</dbReference>
<dbReference type="Pfam" id="PF00106">
    <property type="entry name" value="adh_short"/>
    <property type="match status" value="1"/>
</dbReference>
<dbReference type="PANTHER" id="PTHR43976">
    <property type="entry name" value="SHORT CHAIN DEHYDROGENASE"/>
    <property type="match status" value="1"/>
</dbReference>
<keyword evidence="5" id="KW-1185">Reference proteome</keyword>
<accession>A0A8K0UUI1</accession>
<dbReference type="OrthoDB" id="1274115at2759"/>
<gene>
    <name evidence="4" type="ORF">BXZ70DRAFT_608168</name>
</gene>
<dbReference type="InterPro" id="IPR036291">
    <property type="entry name" value="NAD(P)-bd_dom_sf"/>
</dbReference>
<evidence type="ECO:0008006" key="6">
    <source>
        <dbReference type="Google" id="ProtNLM"/>
    </source>
</evidence>
<dbReference type="InterPro" id="IPR051911">
    <property type="entry name" value="SDR_oxidoreductase"/>
</dbReference>
<sequence length="284" mass="31361">MAQRVWFITGASSGFGRSLLELVLRKGEIAVATLRKPEVLDELKTSHSSDKLLVLKLDVTKKAEIKEAFGRGLETFGRIDVVFNNAGYGILGEVEGTPEDDARKMFDTNFWGAANVSQEAVRIFRERNPAGSGGRLFVTSSMVAVHPTLLVGYYSASKAAIDSLTQALKEELDPEWNIKVTLIESGSFETSGRDNASHFPPYPAYDKPHLTTTKLREIIKNTPSRRGDPEKAVDRIYDLAGLEDPPMRLLLGKDAIGRLRAQQVNLLADAEKYESWSEGLGFTD</sequence>
<dbReference type="PANTHER" id="PTHR43976:SF16">
    <property type="entry name" value="SHORT-CHAIN DEHYDROGENASE_REDUCTASE FAMILY PROTEIN"/>
    <property type="match status" value="1"/>
</dbReference>
<evidence type="ECO:0000313" key="5">
    <source>
        <dbReference type="Proteomes" id="UP000813824"/>
    </source>
</evidence>
<dbReference type="PRINTS" id="PR00081">
    <property type="entry name" value="GDHRDH"/>
</dbReference>
<dbReference type="Proteomes" id="UP000813824">
    <property type="component" value="Unassembled WGS sequence"/>
</dbReference>
<evidence type="ECO:0000256" key="3">
    <source>
        <dbReference type="RuleBase" id="RU000363"/>
    </source>
</evidence>
<dbReference type="PRINTS" id="PR00080">
    <property type="entry name" value="SDRFAMILY"/>
</dbReference>
<evidence type="ECO:0000313" key="4">
    <source>
        <dbReference type="EMBL" id="KAH8104677.1"/>
    </source>
</evidence>
<evidence type="ECO:0000256" key="2">
    <source>
        <dbReference type="ARBA" id="ARBA00023002"/>
    </source>
</evidence>
<protein>
    <recommendedName>
        <fullName evidence="6">NAD-P-binding protein</fullName>
    </recommendedName>
</protein>
<dbReference type="GO" id="GO:0016491">
    <property type="term" value="F:oxidoreductase activity"/>
    <property type="evidence" value="ECO:0007669"/>
    <property type="project" value="UniProtKB-KW"/>
</dbReference>
<comment type="caution">
    <text evidence="4">The sequence shown here is derived from an EMBL/GenBank/DDBJ whole genome shotgun (WGS) entry which is preliminary data.</text>
</comment>
<keyword evidence="2" id="KW-0560">Oxidoreductase</keyword>
<reference evidence="4" key="1">
    <citation type="journal article" date="2021" name="New Phytol.">
        <title>Evolutionary innovations through gain and loss of genes in the ectomycorrhizal Boletales.</title>
        <authorList>
            <person name="Wu G."/>
            <person name="Miyauchi S."/>
            <person name="Morin E."/>
            <person name="Kuo A."/>
            <person name="Drula E."/>
            <person name="Varga T."/>
            <person name="Kohler A."/>
            <person name="Feng B."/>
            <person name="Cao Y."/>
            <person name="Lipzen A."/>
            <person name="Daum C."/>
            <person name="Hundley H."/>
            <person name="Pangilinan J."/>
            <person name="Johnson J."/>
            <person name="Barry K."/>
            <person name="LaButti K."/>
            <person name="Ng V."/>
            <person name="Ahrendt S."/>
            <person name="Min B."/>
            <person name="Choi I.G."/>
            <person name="Park H."/>
            <person name="Plett J.M."/>
            <person name="Magnuson J."/>
            <person name="Spatafora J.W."/>
            <person name="Nagy L.G."/>
            <person name="Henrissat B."/>
            <person name="Grigoriev I.V."/>
            <person name="Yang Z.L."/>
            <person name="Xu J."/>
            <person name="Martin F.M."/>
        </authorList>
    </citation>
    <scope>NUCLEOTIDE SEQUENCE</scope>
    <source>
        <strain evidence="4">KKN 215</strain>
    </source>
</reference>
<dbReference type="AlphaFoldDB" id="A0A8K0UUI1"/>
<proteinExistence type="inferred from homology"/>
<dbReference type="CDD" id="cd05374">
    <property type="entry name" value="17beta-HSD-like_SDR_c"/>
    <property type="match status" value="1"/>
</dbReference>
<organism evidence="4 5">
    <name type="scientific">Cristinia sonorae</name>
    <dbReference type="NCBI Taxonomy" id="1940300"/>
    <lineage>
        <taxon>Eukaryota</taxon>
        <taxon>Fungi</taxon>
        <taxon>Dikarya</taxon>
        <taxon>Basidiomycota</taxon>
        <taxon>Agaricomycotina</taxon>
        <taxon>Agaricomycetes</taxon>
        <taxon>Agaricomycetidae</taxon>
        <taxon>Agaricales</taxon>
        <taxon>Pleurotineae</taxon>
        <taxon>Stephanosporaceae</taxon>
        <taxon>Cristinia</taxon>
    </lineage>
</organism>
<name>A0A8K0UUI1_9AGAR</name>
<dbReference type="Gene3D" id="3.40.50.720">
    <property type="entry name" value="NAD(P)-binding Rossmann-like Domain"/>
    <property type="match status" value="1"/>
</dbReference>
<comment type="similarity">
    <text evidence="1 3">Belongs to the short-chain dehydrogenases/reductases (SDR) family.</text>
</comment>